<organism evidence="1 2">
    <name type="scientific">Acidiluteibacter ferrifornacis</name>
    <dbReference type="NCBI Taxonomy" id="2692424"/>
    <lineage>
        <taxon>Bacteria</taxon>
        <taxon>Pseudomonadati</taxon>
        <taxon>Bacteroidota</taxon>
        <taxon>Flavobacteriia</taxon>
        <taxon>Flavobacteriales</taxon>
        <taxon>Cryomorphaceae</taxon>
        <taxon>Acidiluteibacter</taxon>
    </lineage>
</organism>
<reference evidence="1 2" key="1">
    <citation type="submission" date="2019-12" db="EMBL/GenBank/DDBJ databases">
        <authorList>
            <person name="Zhao J."/>
        </authorList>
    </citation>
    <scope>NUCLEOTIDE SEQUENCE [LARGE SCALE GENOMIC DNA]</scope>
    <source>
        <strain evidence="1 2">S-15</strain>
    </source>
</reference>
<accession>A0A6N9NKH7</accession>
<protein>
    <submittedName>
        <fullName evidence="1">ABC transporter ATPase</fullName>
    </submittedName>
</protein>
<sequence length="159" mass="18114">MDYQNIAAHSRVWIYQANRFLSDKEVQSIQKEGDQFIQSWAAHGMPLAANFLVRENLFLILLVDEAQAKASGCSIDSSVGFIKHIEKSFDLDLFDRLRVAYELEGEIKLTKMHDFEVLLKSGALNAETVVYNNLVGNKAELESNWKTTVKNSWHARLLP</sequence>
<keyword evidence="2" id="KW-1185">Reference proteome</keyword>
<comment type="caution">
    <text evidence="1">The sequence shown here is derived from an EMBL/GenBank/DDBJ whole genome shotgun (WGS) entry which is preliminary data.</text>
</comment>
<proteinExistence type="predicted"/>
<evidence type="ECO:0000313" key="2">
    <source>
        <dbReference type="Proteomes" id="UP000470771"/>
    </source>
</evidence>
<dbReference type="RefSeq" id="WP_160633326.1">
    <property type="nucleotide sequence ID" value="NZ_WWNE01000007.1"/>
</dbReference>
<dbReference type="Proteomes" id="UP000470771">
    <property type="component" value="Unassembled WGS sequence"/>
</dbReference>
<evidence type="ECO:0000313" key="1">
    <source>
        <dbReference type="EMBL" id="NBG66374.1"/>
    </source>
</evidence>
<dbReference type="EMBL" id="WWNE01000007">
    <property type="protein sequence ID" value="NBG66374.1"/>
    <property type="molecule type" value="Genomic_DNA"/>
</dbReference>
<gene>
    <name evidence="1" type="ORF">GQN54_09620</name>
</gene>
<name>A0A6N9NKH7_9FLAO</name>
<dbReference type="AlphaFoldDB" id="A0A6N9NKH7"/>